<dbReference type="HAMAP" id="MF_00048">
    <property type="entry name" value="UPF0102"/>
    <property type="match status" value="1"/>
</dbReference>
<dbReference type="PANTHER" id="PTHR34039:SF1">
    <property type="entry name" value="UPF0102 PROTEIN YRAN"/>
    <property type="match status" value="1"/>
</dbReference>
<dbReference type="Gene3D" id="3.40.1350.10">
    <property type="match status" value="1"/>
</dbReference>
<comment type="caution">
    <text evidence="3">The sequence shown here is derived from an EMBL/GenBank/DDBJ whole genome shotgun (WGS) entry which is preliminary data.</text>
</comment>
<name>J1HMF0_9ACTO</name>
<evidence type="ECO:0000256" key="2">
    <source>
        <dbReference type="HAMAP-Rule" id="MF_00048"/>
    </source>
</evidence>
<protein>
    <recommendedName>
        <fullName evidence="2">UPF0102 protein HMPREF1318_2852</fullName>
    </recommendedName>
</protein>
<evidence type="ECO:0000256" key="1">
    <source>
        <dbReference type="ARBA" id="ARBA00006738"/>
    </source>
</evidence>
<dbReference type="NCBIfam" id="NF009154">
    <property type="entry name" value="PRK12497.3-3"/>
    <property type="match status" value="1"/>
</dbReference>
<evidence type="ECO:0000313" key="4">
    <source>
        <dbReference type="Proteomes" id="UP000002941"/>
    </source>
</evidence>
<dbReference type="PATRIC" id="fig|1125718.3.peg.669"/>
<dbReference type="Proteomes" id="UP000002941">
    <property type="component" value="Unassembled WGS sequence"/>
</dbReference>
<proteinExistence type="inferred from homology"/>
<dbReference type="CDD" id="cd20736">
    <property type="entry name" value="PoNe_Nuclease"/>
    <property type="match status" value="1"/>
</dbReference>
<dbReference type="SUPFAM" id="SSF52980">
    <property type="entry name" value="Restriction endonuclease-like"/>
    <property type="match status" value="1"/>
</dbReference>
<organism evidence="3 4">
    <name type="scientific">Actinomyces massiliensis F0489</name>
    <dbReference type="NCBI Taxonomy" id="1125718"/>
    <lineage>
        <taxon>Bacteria</taxon>
        <taxon>Bacillati</taxon>
        <taxon>Actinomycetota</taxon>
        <taxon>Actinomycetes</taxon>
        <taxon>Actinomycetales</taxon>
        <taxon>Actinomycetaceae</taxon>
        <taxon>Actinomyces</taxon>
    </lineage>
</organism>
<dbReference type="OrthoDB" id="9794876at2"/>
<gene>
    <name evidence="3" type="ORF">HMPREF1318_2852</name>
</gene>
<dbReference type="AlphaFoldDB" id="J1HMF0"/>
<reference evidence="3 4" key="1">
    <citation type="submission" date="2012-05" db="EMBL/GenBank/DDBJ databases">
        <authorList>
            <person name="Harkins D.M."/>
            <person name="Madupu R."/>
            <person name="Durkin A.S."/>
            <person name="Torralba M."/>
            <person name="Methe B."/>
            <person name="Sutton G.G."/>
            <person name="Nelson K.E."/>
        </authorList>
    </citation>
    <scope>NUCLEOTIDE SEQUENCE [LARGE SCALE GENOMIC DNA]</scope>
    <source>
        <strain evidence="3 4">F0489</strain>
    </source>
</reference>
<dbReference type="Pfam" id="PF02021">
    <property type="entry name" value="UPF0102"/>
    <property type="match status" value="1"/>
</dbReference>
<dbReference type="eggNOG" id="COG0792">
    <property type="taxonomic scope" value="Bacteria"/>
</dbReference>
<dbReference type="InterPro" id="IPR003509">
    <property type="entry name" value="UPF0102_YraN-like"/>
</dbReference>
<dbReference type="InterPro" id="IPR011856">
    <property type="entry name" value="tRNA_endonuc-like_dom_sf"/>
</dbReference>
<sequence length="145" mass="15452">MLVAEVIIVIMTTAGLERAAVGRRGEDLAARYLSDHGWQIVDRNWRPGTGLRGELDLVALEPAGTAGEGPPALVVIEVKTRTSLRAGPPAASVDADKLMRLRVLAAAWAAQNPVSHGRFRLDVISVLLRSGLPAELRHHRGVGAS</sequence>
<accession>J1HMF0</accession>
<dbReference type="PANTHER" id="PTHR34039">
    <property type="entry name" value="UPF0102 PROTEIN YRAN"/>
    <property type="match status" value="1"/>
</dbReference>
<dbReference type="EMBL" id="AKFT01000049">
    <property type="protein sequence ID" value="EJF46753.1"/>
    <property type="molecule type" value="Genomic_DNA"/>
</dbReference>
<evidence type="ECO:0000313" key="3">
    <source>
        <dbReference type="EMBL" id="EJF46753.1"/>
    </source>
</evidence>
<dbReference type="InterPro" id="IPR011335">
    <property type="entry name" value="Restrct_endonuc-II-like"/>
</dbReference>
<dbReference type="GO" id="GO:0003676">
    <property type="term" value="F:nucleic acid binding"/>
    <property type="evidence" value="ECO:0007669"/>
    <property type="project" value="InterPro"/>
</dbReference>
<comment type="similarity">
    <text evidence="1 2">Belongs to the UPF0102 family.</text>
</comment>
<keyword evidence="4" id="KW-1185">Reference proteome</keyword>